<dbReference type="PATRIC" id="fig|86176.4.peg.3094"/>
<dbReference type="EMBL" id="LJQT01000206">
    <property type="protein sequence ID" value="KPX89809.1"/>
    <property type="molecule type" value="Genomic_DNA"/>
</dbReference>
<sequence length="51" mass="5987">MSLFYLYLHNLPSVYPFENNRTEGMQAVKRFEIKRRPLSDITLAGLEADLK</sequence>
<comment type="caution">
    <text evidence="1">The sequence shown here is derived from an EMBL/GenBank/DDBJ whole genome shotgun (WGS) entry which is preliminary data.</text>
</comment>
<dbReference type="Proteomes" id="UP000050455">
    <property type="component" value="Unassembled WGS sequence"/>
</dbReference>
<name>A0A0P9VFR2_9PSED</name>
<evidence type="ECO:0000313" key="1">
    <source>
        <dbReference type="EMBL" id="KPX89809.1"/>
    </source>
</evidence>
<reference evidence="1 2" key="1">
    <citation type="submission" date="2015-09" db="EMBL/GenBank/DDBJ databases">
        <title>Genome announcement of multiple Pseudomonas syringae strains.</title>
        <authorList>
            <person name="Thakur S."/>
            <person name="Wang P.W."/>
            <person name="Gong Y."/>
            <person name="Weir B.S."/>
            <person name="Guttman D.S."/>
        </authorList>
    </citation>
    <scope>NUCLEOTIDE SEQUENCE [LARGE SCALE GENOMIC DNA]</scope>
    <source>
        <strain evidence="1 2">ICMP6289</strain>
    </source>
</reference>
<proteinExistence type="predicted"/>
<evidence type="ECO:0000313" key="2">
    <source>
        <dbReference type="Proteomes" id="UP000050455"/>
    </source>
</evidence>
<accession>A0A0P9VFR2</accession>
<keyword evidence="2" id="KW-1185">Reference proteome</keyword>
<gene>
    <name evidence="1" type="ORF">ALO64_100840</name>
</gene>
<organism evidence="1 2">
    <name type="scientific">Pseudomonas meliae</name>
    <dbReference type="NCBI Taxonomy" id="86176"/>
    <lineage>
        <taxon>Bacteria</taxon>
        <taxon>Pseudomonadati</taxon>
        <taxon>Pseudomonadota</taxon>
        <taxon>Gammaproteobacteria</taxon>
        <taxon>Pseudomonadales</taxon>
        <taxon>Pseudomonadaceae</taxon>
        <taxon>Pseudomonas</taxon>
    </lineage>
</organism>
<protein>
    <submittedName>
        <fullName evidence="1">Uncharacterized protein</fullName>
    </submittedName>
</protein>
<dbReference type="AlphaFoldDB" id="A0A0P9VFR2"/>